<accession>A0A7X0HGG8</accession>
<gene>
    <name evidence="2" type="ORF">HNQ79_003678</name>
</gene>
<evidence type="ECO:0000256" key="1">
    <source>
        <dbReference type="SAM" id="MobiDB-lite"/>
    </source>
</evidence>
<dbReference type="RefSeq" id="WP_185032322.1">
    <property type="nucleotide sequence ID" value="NZ_BNBN01000003.1"/>
</dbReference>
<dbReference type="EMBL" id="JACHEM010000009">
    <property type="protein sequence ID" value="MBB6437195.1"/>
    <property type="molecule type" value="Genomic_DNA"/>
</dbReference>
<feature type="region of interest" description="Disordered" evidence="1">
    <location>
        <begin position="80"/>
        <end position="100"/>
    </location>
</feature>
<evidence type="ECO:0000313" key="2">
    <source>
        <dbReference type="EMBL" id="MBB6437195.1"/>
    </source>
</evidence>
<comment type="caution">
    <text evidence="2">The sequence shown here is derived from an EMBL/GenBank/DDBJ whole genome shotgun (WGS) entry which is preliminary data.</text>
</comment>
<name>A0A7X0HGG8_9ACTN</name>
<organism evidence="2 3">
    <name type="scientific">Streptomyces candidus</name>
    <dbReference type="NCBI Taxonomy" id="67283"/>
    <lineage>
        <taxon>Bacteria</taxon>
        <taxon>Bacillati</taxon>
        <taxon>Actinomycetota</taxon>
        <taxon>Actinomycetes</taxon>
        <taxon>Kitasatosporales</taxon>
        <taxon>Streptomycetaceae</taxon>
        <taxon>Streptomyces</taxon>
    </lineage>
</organism>
<dbReference type="Proteomes" id="UP000540423">
    <property type="component" value="Unassembled WGS sequence"/>
</dbReference>
<dbReference type="AlphaFoldDB" id="A0A7X0HGG8"/>
<proteinExistence type="predicted"/>
<sequence length="127" mass="13242">MKGVAPVVGAYERLVLGTGLLLHGAGDWLAPADSGTRFLTRTGGVAGGVLFAGLLLERAPHLVFVAPVAWAVAAWRVSESSATPPPLPETPSGDVFADGPERLSHVEWSPEGVRCTLHVVRDEVNGP</sequence>
<keyword evidence="3" id="KW-1185">Reference proteome</keyword>
<reference evidence="2 3" key="1">
    <citation type="submission" date="2020-08" db="EMBL/GenBank/DDBJ databases">
        <title>Genomic Encyclopedia of Type Strains, Phase IV (KMG-IV): sequencing the most valuable type-strain genomes for metagenomic binning, comparative biology and taxonomic classification.</title>
        <authorList>
            <person name="Goeker M."/>
        </authorList>
    </citation>
    <scope>NUCLEOTIDE SEQUENCE [LARGE SCALE GENOMIC DNA]</scope>
    <source>
        <strain evidence="2 3">DSM 40141</strain>
    </source>
</reference>
<protein>
    <submittedName>
        <fullName evidence="2">Uncharacterized protein</fullName>
    </submittedName>
</protein>
<evidence type="ECO:0000313" key="3">
    <source>
        <dbReference type="Proteomes" id="UP000540423"/>
    </source>
</evidence>